<dbReference type="AlphaFoldDB" id="A0A3S9ICY1"/>
<organism evidence="4 5">
    <name type="scientific">Streptomyces aquilus</name>
    <dbReference type="NCBI Taxonomy" id="2548456"/>
    <lineage>
        <taxon>Bacteria</taxon>
        <taxon>Bacillati</taxon>
        <taxon>Actinomycetota</taxon>
        <taxon>Actinomycetes</taxon>
        <taxon>Kitasatosporales</taxon>
        <taxon>Streptomycetaceae</taxon>
        <taxon>Streptomyces</taxon>
    </lineage>
</organism>
<dbReference type="KEGG" id="saqu:EJC51_42710"/>
<dbReference type="PRINTS" id="PR00081">
    <property type="entry name" value="GDHRDH"/>
</dbReference>
<sequence length="295" mass="31513">MSASRIALVTGANQGLGRALVEGLAARLHPDDLVLLTGRNPQRVEDAAREVTQLPGTRARVEGRVLDVTDTAAVAALAKELESRYGGVDIVVSNAVARLLPEDSQAARADEFIDVSNTATHAVLRSFGPALRPGGRLLVVASSLGTLGHLDPRLHHLFESASLDQVEETVESWRRAIHNGTATEEGWPVWLNVPSKVAQVAAVRAVAAARREHDLATGTLVASVCPGMVDTATSRPWFSDYSHAQSPSQAAVAVLDLIFAERVDPALHGELVRFGRALPWHDGTPLVEQDRIVTP</sequence>
<evidence type="ECO:0000313" key="4">
    <source>
        <dbReference type="EMBL" id="AZP22214.1"/>
    </source>
</evidence>
<evidence type="ECO:0000256" key="3">
    <source>
        <dbReference type="ARBA" id="ARBA00023002"/>
    </source>
</evidence>
<dbReference type="PANTHER" id="PTHR43963:SF6">
    <property type="entry name" value="CHAIN DEHYDROGENASE FAMILY PROTEIN, PUTATIVE (AFU_ORTHOLOGUE AFUA_3G15350)-RELATED"/>
    <property type="match status" value="1"/>
</dbReference>
<evidence type="ECO:0000313" key="5">
    <source>
        <dbReference type="Proteomes" id="UP000280197"/>
    </source>
</evidence>
<accession>A0A3S9ICY1</accession>
<keyword evidence="3" id="KW-0560">Oxidoreductase</keyword>
<evidence type="ECO:0000256" key="2">
    <source>
        <dbReference type="ARBA" id="ARBA00022857"/>
    </source>
</evidence>
<evidence type="ECO:0000256" key="1">
    <source>
        <dbReference type="ARBA" id="ARBA00006484"/>
    </source>
</evidence>
<reference evidence="4 5" key="1">
    <citation type="submission" date="2018-12" db="EMBL/GenBank/DDBJ databases">
        <authorList>
            <person name="Li K."/>
        </authorList>
    </citation>
    <scope>NUCLEOTIDE SEQUENCE [LARGE SCALE GENOMIC DNA]</scope>
    <source>
        <strain evidence="5">CR22</strain>
    </source>
</reference>
<name>A0A3S9ICY1_9ACTN</name>
<dbReference type="Gene3D" id="3.40.50.720">
    <property type="entry name" value="NAD(P)-binding Rossmann-like Domain"/>
    <property type="match status" value="1"/>
</dbReference>
<keyword evidence="5" id="KW-1185">Reference proteome</keyword>
<keyword evidence="2" id="KW-0521">NADP</keyword>
<dbReference type="InterPro" id="IPR036291">
    <property type="entry name" value="NAD(P)-bd_dom_sf"/>
</dbReference>
<comment type="similarity">
    <text evidence="1">Belongs to the short-chain dehydrogenases/reductases (SDR) family.</text>
</comment>
<dbReference type="RefSeq" id="WP_126276020.1">
    <property type="nucleotide sequence ID" value="NZ_CP034463.1"/>
</dbReference>
<dbReference type="SUPFAM" id="SSF51735">
    <property type="entry name" value="NAD(P)-binding Rossmann-fold domains"/>
    <property type="match status" value="1"/>
</dbReference>
<dbReference type="Pfam" id="PF00106">
    <property type="entry name" value="adh_short"/>
    <property type="match status" value="1"/>
</dbReference>
<gene>
    <name evidence="4" type="ORF">EJC51_42710</name>
</gene>
<dbReference type="PANTHER" id="PTHR43963">
    <property type="entry name" value="CARBONYL REDUCTASE 1-RELATED"/>
    <property type="match status" value="1"/>
</dbReference>
<dbReference type="GO" id="GO:0016491">
    <property type="term" value="F:oxidoreductase activity"/>
    <property type="evidence" value="ECO:0007669"/>
    <property type="project" value="UniProtKB-KW"/>
</dbReference>
<dbReference type="EMBL" id="CP034463">
    <property type="protein sequence ID" value="AZP22214.1"/>
    <property type="molecule type" value="Genomic_DNA"/>
</dbReference>
<dbReference type="InterPro" id="IPR002347">
    <property type="entry name" value="SDR_fam"/>
</dbReference>
<protein>
    <submittedName>
        <fullName evidence="4">SDR family NAD(P)-dependent oxidoreductase</fullName>
    </submittedName>
</protein>
<proteinExistence type="inferred from homology"/>
<dbReference type="Proteomes" id="UP000280197">
    <property type="component" value="Chromosome"/>
</dbReference>